<dbReference type="GO" id="GO:0005789">
    <property type="term" value="C:endoplasmic reticulum membrane"/>
    <property type="evidence" value="ECO:0007669"/>
    <property type="project" value="UniProtKB-SubCell"/>
</dbReference>
<evidence type="ECO:0000256" key="4">
    <source>
        <dbReference type="ARBA" id="ARBA00022824"/>
    </source>
</evidence>
<dbReference type="Proteomes" id="UP000298416">
    <property type="component" value="Unassembled WGS sequence"/>
</dbReference>
<evidence type="ECO:0000256" key="5">
    <source>
        <dbReference type="ARBA" id="ARBA00022968"/>
    </source>
</evidence>
<comment type="similarity">
    <text evidence="2">Belongs to the OST4 family.</text>
</comment>
<dbReference type="PANTHER" id="PTHR35692">
    <property type="entry name" value="F26F24.11"/>
    <property type="match status" value="1"/>
</dbReference>
<keyword evidence="3 8" id="KW-0812">Transmembrane</keyword>
<keyword evidence="10" id="KW-1185">Reference proteome</keyword>
<protein>
    <recommendedName>
        <fullName evidence="11">Dolichyl-diphosphooligosaccharide--protein glycosyltransferase subunit 4</fullName>
    </recommendedName>
</protein>
<keyword evidence="6 8" id="KW-1133">Transmembrane helix</keyword>
<evidence type="ECO:0000256" key="6">
    <source>
        <dbReference type="ARBA" id="ARBA00022989"/>
    </source>
</evidence>
<reference evidence="9" key="1">
    <citation type="submission" date="2018-01" db="EMBL/GenBank/DDBJ databases">
        <authorList>
            <person name="Mao J.F."/>
        </authorList>
    </citation>
    <scope>NUCLEOTIDE SEQUENCE</scope>
    <source>
        <strain evidence="9">Huo1</strain>
        <tissue evidence="9">Leaf</tissue>
    </source>
</reference>
<comment type="caution">
    <text evidence="9">The sequence shown here is derived from an EMBL/GenBank/DDBJ whole genome shotgun (WGS) entry which is preliminary data.</text>
</comment>
<dbReference type="SUPFAM" id="SSF103464">
    <property type="entry name" value="Oligosaccharyltransferase subunit ost4p"/>
    <property type="match status" value="1"/>
</dbReference>
<dbReference type="Pfam" id="PF10215">
    <property type="entry name" value="Ost4"/>
    <property type="match status" value="1"/>
</dbReference>
<evidence type="ECO:0000256" key="7">
    <source>
        <dbReference type="ARBA" id="ARBA00023136"/>
    </source>
</evidence>
<dbReference type="AlphaFoldDB" id="A0A8X8XCT0"/>
<proteinExistence type="inferred from homology"/>
<keyword evidence="5" id="KW-0735">Signal-anchor</keyword>
<gene>
    <name evidence="9" type="ORF">SASPL_127785</name>
</gene>
<organism evidence="9">
    <name type="scientific">Salvia splendens</name>
    <name type="common">Scarlet sage</name>
    <dbReference type="NCBI Taxonomy" id="180675"/>
    <lineage>
        <taxon>Eukaryota</taxon>
        <taxon>Viridiplantae</taxon>
        <taxon>Streptophyta</taxon>
        <taxon>Embryophyta</taxon>
        <taxon>Tracheophyta</taxon>
        <taxon>Spermatophyta</taxon>
        <taxon>Magnoliopsida</taxon>
        <taxon>eudicotyledons</taxon>
        <taxon>Gunneridae</taxon>
        <taxon>Pentapetalae</taxon>
        <taxon>asterids</taxon>
        <taxon>lamiids</taxon>
        <taxon>Lamiales</taxon>
        <taxon>Lamiaceae</taxon>
        <taxon>Nepetoideae</taxon>
        <taxon>Mentheae</taxon>
        <taxon>Salviinae</taxon>
        <taxon>Salvia</taxon>
        <taxon>Salvia subgen. Calosphace</taxon>
        <taxon>core Calosphace</taxon>
    </lineage>
</organism>
<name>A0A8X8XCT0_SALSN</name>
<feature type="transmembrane region" description="Helical" evidence="8">
    <location>
        <begin position="12"/>
        <end position="31"/>
    </location>
</feature>
<evidence type="ECO:0000256" key="8">
    <source>
        <dbReference type="SAM" id="Phobius"/>
    </source>
</evidence>
<dbReference type="InterPro" id="IPR018943">
    <property type="entry name" value="Oligosaccaryltransferase"/>
</dbReference>
<dbReference type="PANTHER" id="PTHR35692:SF5">
    <property type="entry name" value="REMORIN C-TERMINAL DOMAIN-CONTAINING PROTEIN"/>
    <property type="match status" value="1"/>
</dbReference>
<dbReference type="EMBL" id="PNBA02000010">
    <property type="protein sequence ID" value="KAG6409743.1"/>
    <property type="molecule type" value="Genomic_DNA"/>
</dbReference>
<comment type="subcellular location">
    <subcellularLocation>
        <location evidence="1">Endoplasmic reticulum membrane</location>
        <topology evidence="1">Single-pass type III membrane protein</topology>
    </subcellularLocation>
</comment>
<evidence type="ECO:0000256" key="2">
    <source>
        <dbReference type="ARBA" id="ARBA00007685"/>
    </source>
</evidence>
<evidence type="ECO:0000313" key="10">
    <source>
        <dbReference type="Proteomes" id="UP000298416"/>
    </source>
</evidence>
<evidence type="ECO:0000313" key="9">
    <source>
        <dbReference type="EMBL" id="KAG6409743.1"/>
    </source>
</evidence>
<evidence type="ECO:0000256" key="3">
    <source>
        <dbReference type="ARBA" id="ARBA00022692"/>
    </source>
</evidence>
<accession>A0A8X8XCT0</accession>
<evidence type="ECO:0008006" key="11">
    <source>
        <dbReference type="Google" id="ProtNLM"/>
    </source>
</evidence>
<evidence type="ECO:0000256" key="1">
    <source>
        <dbReference type="ARBA" id="ARBA00004643"/>
    </source>
</evidence>
<keyword evidence="4" id="KW-0256">Endoplasmic reticulum</keyword>
<dbReference type="InterPro" id="IPR036330">
    <property type="entry name" value="Ost4p_sf"/>
</dbReference>
<sequence length="236" mass="27555">MAMIDDQDLGFFANFLGIFIFVLVIAYHYVLDKEFMNMEVSSSTHLERIKAKDDEETIELINMTAYEKKQLDVMKMGSKRDDEKAVEELLREAMDMVILEQAAAINNPSASSQSLPSHLETRFQLLKASTTQTHASFPAKTCKNHLPHSSKHVEQKLRRYEKWEILENISPPTPKSRRGRFWCWGRESNEKREINPEQVFRKMFEKAKKDELKICGEAEKVIKWVDYAYAQMDINN</sequence>
<reference evidence="9" key="2">
    <citation type="submission" date="2020-08" db="EMBL/GenBank/DDBJ databases">
        <title>Plant Genome Project.</title>
        <authorList>
            <person name="Zhang R.-G."/>
        </authorList>
    </citation>
    <scope>NUCLEOTIDE SEQUENCE</scope>
    <source>
        <strain evidence="9">Huo1</strain>
        <tissue evidence="9">Leaf</tissue>
    </source>
</reference>
<keyword evidence="7 8" id="KW-0472">Membrane</keyword>